<reference evidence="2 3" key="1">
    <citation type="journal article" date="2024" name="G3 (Bethesda)">
        <title>Genome assembly of Hibiscus sabdariffa L. provides insights into metabolisms of medicinal natural products.</title>
        <authorList>
            <person name="Kim T."/>
        </authorList>
    </citation>
    <scope>NUCLEOTIDE SEQUENCE [LARGE SCALE GENOMIC DNA]</scope>
    <source>
        <strain evidence="2">TK-2024</strain>
        <tissue evidence="2">Old leaves</tissue>
    </source>
</reference>
<evidence type="ECO:0000256" key="1">
    <source>
        <dbReference type="SAM" id="MobiDB-lite"/>
    </source>
</evidence>
<dbReference type="Proteomes" id="UP001472677">
    <property type="component" value="Unassembled WGS sequence"/>
</dbReference>
<organism evidence="2 3">
    <name type="scientific">Hibiscus sabdariffa</name>
    <name type="common">roselle</name>
    <dbReference type="NCBI Taxonomy" id="183260"/>
    <lineage>
        <taxon>Eukaryota</taxon>
        <taxon>Viridiplantae</taxon>
        <taxon>Streptophyta</taxon>
        <taxon>Embryophyta</taxon>
        <taxon>Tracheophyta</taxon>
        <taxon>Spermatophyta</taxon>
        <taxon>Magnoliopsida</taxon>
        <taxon>eudicotyledons</taxon>
        <taxon>Gunneridae</taxon>
        <taxon>Pentapetalae</taxon>
        <taxon>rosids</taxon>
        <taxon>malvids</taxon>
        <taxon>Malvales</taxon>
        <taxon>Malvaceae</taxon>
        <taxon>Malvoideae</taxon>
        <taxon>Hibiscus</taxon>
    </lineage>
</organism>
<evidence type="ECO:0000313" key="3">
    <source>
        <dbReference type="Proteomes" id="UP001472677"/>
    </source>
</evidence>
<protein>
    <submittedName>
        <fullName evidence="2">Uncharacterized protein</fullName>
    </submittedName>
</protein>
<proteinExistence type="predicted"/>
<comment type="caution">
    <text evidence="2">The sequence shown here is derived from an EMBL/GenBank/DDBJ whole genome shotgun (WGS) entry which is preliminary data.</text>
</comment>
<evidence type="ECO:0000313" key="2">
    <source>
        <dbReference type="EMBL" id="KAK8497814.1"/>
    </source>
</evidence>
<sequence>MNEVMNDGAVSLNNSGSEDGITGSEPEVTNKDDEAIPLRGEELTKATDSLPTGGAQEQRGMSEEQPLVQHEGVSMATIGQHETSEEQSLLQHEWVSMARTQSLGEPPEVVVEE</sequence>
<feature type="compositionally biased region" description="Basic and acidic residues" evidence="1">
    <location>
        <begin position="28"/>
        <end position="45"/>
    </location>
</feature>
<gene>
    <name evidence="2" type="ORF">V6N12_018726</name>
</gene>
<accession>A0ABR2AUI9</accession>
<feature type="region of interest" description="Disordered" evidence="1">
    <location>
        <begin position="1"/>
        <end position="88"/>
    </location>
</feature>
<dbReference type="EMBL" id="JBBPBM010000293">
    <property type="protein sequence ID" value="KAK8497814.1"/>
    <property type="molecule type" value="Genomic_DNA"/>
</dbReference>
<keyword evidence="3" id="KW-1185">Reference proteome</keyword>
<name>A0ABR2AUI9_9ROSI</name>